<dbReference type="Pfam" id="PF00005">
    <property type="entry name" value="ABC_tran"/>
    <property type="match status" value="1"/>
</dbReference>
<feature type="transmembrane region" description="Helical" evidence="11">
    <location>
        <begin position="555"/>
        <end position="571"/>
    </location>
</feature>
<proteinExistence type="inferred from homology"/>
<evidence type="ECO:0000256" key="1">
    <source>
        <dbReference type="ARBA" id="ARBA00004141"/>
    </source>
</evidence>
<dbReference type="InterPro" id="IPR003439">
    <property type="entry name" value="ABC_transporter-like_ATP-bd"/>
</dbReference>
<evidence type="ECO:0000256" key="7">
    <source>
        <dbReference type="ARBA" id="ARBA00022840"/>
    </source>
</evidence>
<keyword evidence="9 11" id="KW-1133">Transmembrane helix</keyword>
<reference evidence="13 14" key="1">
    <citation type="journal article" date="2024" name="Int. J. Mol. Sci.">
        <title>Exploration of Alicyclobacillus spp. Genome in Search of Antibiotic Resistance.</title>
        <authorList>
            <person name="Bucka-Kolendo J."/>
            <person name="Kiousi D.E."/>
            <person name="Dekowska A."/>
            <person name="Mikolajczuk-Szczyrba A."/>
            <person name="Karadedos D.M."/>
            <person name="Michael P."/>
            <person name="Galanis A."/>
            <person name="Sokolowska B."/>
        </authorList>
    </citation>
    <scope>NUCLEOTIDE SEQUENCE [LARGE SCALE GENOMIC DNA]</scope>
    <source>
        <strain evidence="13 14">KKP 3000</strain>
    </source>
</reference>
<evidence type="ECO:0000256" key="8">
    <source>
        <dbReference type="ARBA" id="ARBA00022967"/>
    </source>
</evidence>
<keyword evidence="8" id="KW-1278">Translocase</keyword>
<evidence type="ECO:0000313" key="14">
    <source>
        <dbReference type="Proteomes" id="UP001579974"/>
    </source>
</evidence>
<dbReference type="InterPro" id="IPR003593">
    <property type="entry name" value="AAA+_ATPase"/>
</dbReference>
<name>A0ABV5AL84_9BACL</name>
<comment type="subcellular location">
    <subcellularLocation>
        <location evidence="1">Membrane</location>
        <topology evidence="1">Multi-pass membrane protein</topology>
    </subcellularLocation>
</comment>
<keyword evidence="6" id="KW-0547">Nucleotide-binding</keyword>
<dbReference type="PROSITE" id="PS50893">
    <property type="entry name" value="ABC_TRANSPORTER_2"/>
    <property type="match status" value="1"/>
</dbReference>
<evidence type="ECO:0000256" key="6">
    <source>
        <dbReference type="ARBA" id="ARBA00022741"/>
    </source>
</evidence>
<evidence type="ECO:0000256" key="11">
    <source>
        <dbReference type="SAM" id="Phobius"/>
    </source>
</evidence>
<protein>
    <submittedName>
        <fullName evidence="13">ATP-binding cassette domain-containing protein</fullName>
    </submittedName>
</protein>
<keyword evidence="4" id="KW-1003">Cell membrane</keyword>
<evidence type="ECO:0000256" key="5">
    <source>
        <dbReference type="ARBA" id="ARBA00022692"/>
    </source>
</evidence>
<comment type="caution">
    <text evidence="13">The sequence shown here is derived from an EMBL/GenBank/DDBJ whole genome shotgun (WGS) entry which is preliminary data.</text>
</comment>
<accession>A0ABV5AL84</accession>
<feature type="transmembrane region" description="Helical" evidence="11">
    <location>
        <begin position="382"/>
        <end position="403"/>
    </location>
</feature>
<dbReference type="InterPro" id="IPR015856">
    <property type="entry name" value="ABC_transpr_CbiO/EcfA_su"/>
</dbReference>
<keyword evidence="7 13" id="KW-0067">ATP-binding</keyword>
<keyword evidence="3" id="KW-0813">Transport</keyword>
<sequence length="572" mass="62608">MSLYLDHIAVDGLTRARLHPLDNTIEDGDFLVILGHNGAGKSTLLDVLAGLEEPSQGAVNETFADDVQAQGRATDTRRAAGQSHIGYLFQSPEMGLFAGTVAEEFAVTWGISAQQAKQRAAEISGLLAQVGLDKACLDDIPATWSTGMQRRMAFALVLAERPQILILDEPTAGLDATSRSLLVGALGHMRDEGRTVIVATHDADAFVSLATRAWVLDAGQVAYDGRFTELYERPALFLEHRLGLPPSLRLQTRLQAAGVLEKTRELEPTALIDELQRNGTVRYGGRRASAYEMDFNEPDIFTPTQLTQTSALDDAGRLARPVAIKSGWLAVDPRSRWIAVSLITIAIATVHHTAGILVGLAATVALLLLFRANLRRVWQWSITWGLFALVTTLIGASHLGAPFHPSGSYGVSLSEARRAVVSIIPYWCFLQSGQLLVTGTSALEVQAMIHWLLRTLRLPARARHLGALTGGMVYRFIPAIAHLYQVQLRSYQVRTLAKTRQRFAFLRLTHVIAPLVIRLIRYGETTHDALTARNLFDDPIPTDTLFGQTARKADWLFAIGGLCMALCIASFR</sequence>
<feature type="transmembrane region" description="Helical" evidence="11">
    <location>
        <begin position="337"/>
        <end position="370"/>
    </location>
</feature>
<evidence type="ECO:0000256" key="3">
    <source>
        <dbReference type="ARBA" id="ARBA00022448"/>
    </source>
</evidence>
<dbReference type="GO" id="GO:0005524">
    <property type="term" value="F:ATP binding"/>
    <property type="evidence" value="ECO:0007669"/>
    <property type="project" value="UniProtKB-KW"/>
</dbReference>
<dbReference type="SMART" id="SM00382">
    <property type="entry name" value="AAA"/>
    <property type="match status" value="1"/>
</dbReference>
<comment type="similarity">
    <text evidence="2">Belongs to the ABC transporter superfamily.</text>
</comment>
<evidence type="ECO:0000256" key="4">
    <source>
        <dbReference type="ARBA" id="ARBA00022475"/>
    </source>
</evidence>
<dbReference type="InterPro" id="IPR027417">
    <property type="entry name" value="P-loop_NTPase"/>
</dbReference>
<feature type="transmembrane region" description="Helical" evidence="11">
    <location>
        <begin position="465"/>
        <end position="484"/>
    </location>
</feature>
<dbReference type="SUPFAM" id="SSF52540">
    <property type="entry name" value="P-loop containing nucleoside triphosphate hydrolases"/>
    <property type="match status" value="1"/>
</dbReference>
<dbReference type="EMBL" id="JBDXSU010000034">
    <property type="protein sequence ID" value="MFB5193002.1"/>
    <property type="molecule type" value="Genomic_DNA"/>
</dbReference>
<dbReference type="Gene3D" id="3.40.50.300">
    <property type="entry name" value="P-loop containing nucleotide triphosphate hydrolases"/>
    <property type="match status" value="1"/>
</dbReference>
<dbReference type="RefSeq" id="WP_275474348.1">
    <property type="nucleotide sequence ID" value="NZ_CP162940.1"/>
</dbReference>
<keyword evidence="5 11" id="KW-0812">Transmembrane</keyword>
<organism evidence="13 14">
    <name type="scientific">Alicyclobacillus fastidiosus</name>
    <dbReference type="NCBI Taxonomy" id="392011"/>
    <lineage>
        <taxon>Bacteria</taxon>
        <taxon>Bacillati</taxon>
        <taxon>Bacillota</taxon>
        <taxon>Bacilli</taxon>
        <taxon>Bacillales</taxon>
        <taxon>Alicyclobacillaceae</taxon>
        <taxon>Alicyclobacillus</taxon>
    </lineage>
</organism>
<gene>
    <name evidence="13" type="ORF">KKP3000_002597</name>
</gene>
<evidence type="ECO:0000259" key="12">
    <source>
        <dbReference type="PROSITE" id="PS50893"/>
    </source>
</evidence>
<feature type="domain" description="ABC transporter" evidence="12">
    <location>
        <begin position="3"/>
        <end position="243"/>
    </location>
</feature>
<dbReference type="Proteomes" id="UP001579974">
    <property type="component" value="Unassembled WGS sequence"/>
</dbReference>
<keyword evidence="10 11" id="KW-0472">Membrane</keyword>
<evidence type="ECO:0000256" key="2">
    <source>
        <dbReference type="ARBA" id="ARBA00005417"/>
    </source>
</evidence>
<keyword evidence="14" id="KW-1185">Reference proteome</keyword>
<evidence type="ECO:0000256" key="9">
    <source>
        <dbReference type="ARBA" id="ARBA00022989"/>
    </source>
</evidence>
<dbReference type="CDD" id="cd16914">
    <property type="entry name" value="EcfT"/>
    <property type="match status" value="1"/>
</dbReference>
<evidence type="ECO:0000313" key="13">
    <source>
        <dbReference type="EMBL" id="MFB5193002.1"/>
    </source>
</evidence>
<evidence type="ECO:0000256" key="10">
    <source>
        <dbReference type="ARBA" id="ARBA00023136"/>
    </source>
</evidence>
<dbReference type="PANTHER" id="PTHR43553">
    <property type="entry name" value="HEAVY METAL TRANSPORTER"/>
    <property type="match status" value="1"/>
</dbReference>
<dbReference type="InterPro" id="IPR003339">
    <property type="entry name" value="ABC/ECF_trnsptr_transmembrane"/>
</dbReference>
<dbReference type="InterPro" id="IPR050095">
    <property type="entry name" value="ECF_ABC_transporter_ATP-bd"/>
</dbReference>
<dbReference type="CDD" id="cd03225">
    <property type="entry name" value="ABC_cobalt_CbiO_domain1"/>
    <property type="match status" value="1"/>
</dbReference>